<dbReference type="InterPro" id="IPR002895">
    <property type="entry name" value="Paramecium_SA"/>
</dbReference>
<reference evidence="4" key="1">
    <citation type="submission" date="2021-01" db="EMBL/GenBank/DDBJ databases">
        <authorList>
            <consortium name="Genoscope - CEA"/>
            <person name="William W."/>
        </authorList>
    </citation>
    <scope>NUCLEOTIDE SEQUENCE</scope>
</reference>
<proteinExistence type="predicted"/>
<dbReference type="Pfam" id="PF01508">
    <property type="entry name" value="Paramecium_SA"/>
    <property type="match status" value="15"/>
</dbReference>
<protein>
    <recommendedName>
        <fullName evidence="3">PSI domain-containing protein</fullName>
    </recommendedName>
</protein>
<comment type="caution">
    <text evidence="4">The sequence shown here is derived from an EMBL/GenBank/DDBJ whole genome shotgun (WGS) entry which is preliminary data.</text>
</comment>
<feature type="signal peptide" evidence="2">
    <location>
        <begin position="1"/>
        <end position="17"/>
    </location>
</feature>
<feature type="domain" description="PSI" evidence="3">
    <location>
        <begin position="499"/>
        <end position="546"/>
    </location>
</feature>
<sequence>MKIVLLLLSICLSFVLSESVDVKNKCTCPQILTIEECSIDCEWNFVEGKCSVSKLPLIRTSFCKYQKDNCNKTIGCASYQGICVPFTGCTVIKENTNLKCQKYQQLCITDGTKCVEKTICENYKTRFSCRNNYVDNEWQGFCYWDQQKCRKAQSCNELSSSLKNDAECRNQLKWCTFKQGGGCEDSGEQCQDHKFQQQCITNRRGNIKCYWDDQACYDYSCKYITKDCLKNGCSIDKDSKCIDRVECKDYMLKVSCTYNKQNSECFWEDNTCRIKKCENASTIRQTNQQCQEIDPQCITKFGGGCKVNGECEDADNKAGCSQNKKGDYCYWNGYQCVLKQCQWAPISSDNKDNCKSFKQDCVYNNQLQQCIEDGCYAQQNRTTCVQIKECNWQNRCDIKTCETAGKDIKYTSHQDCQNYLSNCTLNSSGKGCMMIKYSCTDYTRQMQCFKSIISKCTWNNNQCLNSQCEYLNYKTHYECNSYLQNCTTDGTKCIQLKSQCKQYTLEESCNITSQDFPCFWTKDQCQDLTCNLIPKSYSFNTHQECNTYQRQCTVLDRITGCIVTPNDCELLNQDQCFGTKCIFSQGICRDKTCQDYKGDVTQSNCEAYITGKKCMAGPGLIPNSCVDRVNQCREIVNEFQCNAAKDINDEKCRWVLSNCLEWSKNLQRKDKDSSCPNDWILYDNDTLCIKTKSCTDVGIATIDYTNEICENYSINCMRDTEKSCKQKEKQQKDGCVFYLSKFNCILNTNCYWSSTTNTCIQIKNDCNLLTNKDDCQGNRDISGILCNWNNQSEQCEDICVSLKSVNQKCSILNSKCVLKGNQPDKCVKQFTNCSDYITSQTECEDDSRCTYKTSLGKCQEKQCSDITDNSTHSQCNQYKSECTVAYPGGCINLLPNCSDYKSQIQCYINDKSKTCMWIESKGCVERKCSEIIFDPTKPKTQCLQNSSNLSCNINLSEDACEDLKDSCNKYSNQEQCHKQSDDYECIWKNDECQQAACYKIVLNNYSHLDCLGQFSKLKCTVNESKNGCIDIKSDCRKYISEEQCQKTLNDEVCVWNQIYQSCNYKTCKDEIPEDVKCSDYHSTCIEAQYPCRETICEDFYYDNDEDCKKQNKQCTSNGRYCIQRGTCEQNQYEQACNIDINNRYCNWNSGKQQCHYIQCHDAPATIIYSQDCELYFPNQNCVTKYGGGCIIITSCSDYSLKGLCDDSKLFQCIWENEICRQKVCTDFKSGNLLDCQQKQLNCITDGTTCVEMKYCSQLSQSNCFFGIEGNCLFLNGICQPYQNCQSISLKTHSECYENIQNQCTTNGINCIPLTFCEEYNDKISCVKGMNGDCAWNDSKCSIFSSCDKYLFKTHQECNSINQSCTTDGNSKCIQLKECSKYETEENCKLDLKGIIKNGGLITQLDTCLWINSQCQNIKCENLYGSDHQKCYEQLSSCTSDRTKCISMKTKCSEYSTEICESAFSLEDGKCININSTCSQFDCSTIVLENQCNNLSHCRFINKACQFYRKCQNYNTEKECTKGIDGQCLFKNSKCQLMTSCTDTNLQEFCDPKRCYYNSTSSNCQAFTCENYGLQNPCSPFYNYQKTILTYCAFDDKTKKCIESTPTQYNASDCYTKSFRYFSNQNNICKSCLHNPLNPPNNITDNKNNDTNQTNDPVSFHGLIVSIPLIWLLIIK</sequence>
<gene>
    <name evidence="4" type="ORF">PSON_ATCC_30995.1.T0310338</name>
</gene>
<evidence type="ECO:0000256" key="1">
    <source>
        <dbReference type="ARBA" id="ARBA00023180"/>
    </source>
</evidence>
<name>A0A8S1MC29_9CILI</name>
<feature type="domain" description="PSI" evidence="3">
    <location>
        <begin position="896"/>
        <end position="943"/>
    </location>
</feature>
<evidence type="ECO:0000256" key="2">
    <source>
        <dbReference type="SAM" id="SignalP"/>
    </source>
</evidence>
<feature type="domain" description="PSI" evidence="3">
    <location>
        <begin position="119"/>
        <end position="169"/>
    </location>
</feature>
<dbReference type="OrthoDB" id="286056at2759"/>
<evidence type="ECO:0000313" key="5">
    <source>
        <dbReference type="Proteomes" id="UP000692954"/>
    </source>
</evidence>
<organism evidence="4 5">
    <name type="scientific">Paramecium sonneborni</name>
    <dbReference type="NCBI Taxonomy" id="65129"/>
    <lineage>
        <taxon>Eukaryota</taxon>
        <taxon>Sar</taxon>
        <taxon>Alveolata</taxon>
        <taxon>Ciliophora</taxon>
        <taxon>Intramacronucleata</taxon>
        <taxon>Oligohymenophorea</taxon>
        <taxon>Peniculida</taxon>
        <taxon>Parameciidae</taxon>
        <taxon>Paramecium</taxon>
    </lineage>
</organism>
<dbReference type="SMART" id="SM00639">
    <property type="entry name" value="PSA"/>
    <property type="match status" value="19"/>
</dbReference>
<evidence type="ECO:0000313" key="4">
    <source>
        <dbReference type="EMBL" id="CAD8074146.1"/>
    </source>
</evidence>
<keyword evidence="2" id="KW-0732">Signal</keyword>
<feature type="domain" description="PSI" evidence="3">
    <location>
        <begin position="1315"/>
        <end position="1365"/>
    </location>
</feature>
<feature type="domain" description="PSI" evidence="3">
    <location>
        <begin position="832"/>
        <end position="876"/>
    </location>
</feature>
<accession>A0A8S1MC29</accession>
<keyword evidence="1" id="KW-0325">Glycoprotein</keyword>
<dbReference type="InterPro" id="IPR016201">
    <property type="entry name" value="PSI"/>
</dbReference>
<dbReference type="SMART" id="SM00423">
    <property type="entry name" value="PSI"/>
    <property type="match status" value="7"/>
</dbReference>
<feature type="domain" description="PSI" evidence="3">
    <location>
        <begin position="765"/>
        <end position="810"/>
    </location>
</feature>
<dbReference type="Proteomes" id="UP000692954">
    <property type="component" value="Unassembled WGS sequence"/>
</dbReference>
<keyword evidence="5" id="KW-1185">Reference proteome</keyword>
<dbReference type="EMBL" id="CAJJDN010000031">
    <property type="protein sequence ID" value="CAD8074146.1"/>
    <property type="molecule type" value="Genomic_DNA"/>
</dbReference>
<feature type="domain" description="PSI" evidence="3">
    <location>
        <begin position="966"/>
        <end position="1011"/>
    </location>
</feature>
<feature type="chain" id="PRO_5035803620" description="PSI domain-containing protein" evidence="2">
    <location>
        <begin position="18"/>
        <end position="1675"/>
    </location>
</feature>
<evidence type="ECO:0000259" key="3">
    <source>
        <dbReference type="SMART" id="SM00423"/>
    </source>
</evidence>